<name>A0A382H2T9_9ZZZZ</name>
<feature type="transmembrane region" description="Helical" evidence="1">
    <location>
        <begin position="159"/>
        <end position="179"/>
    </location>
</feature>
<proteinExistence type="predicted"/>
<keyword evidence="1" id="KW-1133">Transmembrane helix</keyword>
<evidence type="ECO:0008006" key="3">
    <source>
        <dbReference type="Google" id="ProtNLM"/>
    </source>
</evidence>
<feature type="transmembrane region" description="Helical" evidence="1">
    <location>
        <begin position="20"/>
        <end position="45"/>
    </location>
</feature>
<protein>
    <recommendedName>
        <fullName evidence="3">Polysaccharide biosynthesis protein C-terminal domain-containing protein</fullName>
    </recommendedName>
</protein>
<keyword evidence="1" id="KW-0472">Membrane</keyword>
<keyword evidence="1" id="KW-0812">Transmembrane</keyword>
<feature type="transmembrane region" description="Helical" evidence="1">
    <location>
        <begin position="128"/>
        <end position="152"/>
    </location>
</feature>
<feature type="transmembrane region" description="Helical" evidence="1">
    <location>
        <begin position="185"/>
        <end position="204"/>
    </location>
</feature>
<reference evidence="2" key="1">
    <citation type="submission" date="2018-05" db="EMBL/GenBank/DDBJ databases">
        <authorList>
            <person name="Lanie J.A."/>
            <person name="Ng W.-L."/>
            <person name="Kazmierczak K.M."/>
            <person name="Andrzejewski T.M."/>
            <person name="Davidsen T.M."/>
            <person name="Wayne K.J."/>
            <person name="Tettelin H."/>
            <person name="Glass J.I."/>
            <person name="Rusch D."/>
            <person name="Podicherti R."/>
            <person name="Tsui H.-C.T."/>
            <person name="Winkler M.E."/>
        </authorList>
    </citation>
    <scope>NUCLEOTIDE SEQUENCE</scope>
</reference>
<feature type="non-terminal residue" evidence="2">
    <location>
        <position position="234"/>
    </location>
</feature>
<evidence type="ECO:0000256" key="1">
    <source>
        <dbReference type="SAM" id="Phobius"/>
    </source>
</evidence>
<feature type="transmembrane region" description="Helical" evidence="1">
    <location>
        <begin position="95"/>
        <end position="122"/>
    </location>
</feature>
<gene>
    <name evidence="2" type="ORF">METZ01_LOCUS234289</name>
</gene>
<organism evidence="2">
    <name type="scientific">marine metagenome</name>
    <dbReference type="NCBI Taxonomy" id="408172"/>
    <lineage>
        <taxon>unclassified sequences</taxon>
        <taxon>metagenomes</taxon>
        <taxon>ecological metagenomes</taxon>
    </lineage>
</organism>
<dbReference type="EMBL" id="UINC01058781">
    <property type="protein sequence ID" value="SVB81435.1"/>
    <property type="molecule type" value="Genomic_DNA"/>
</dbReference>
<evidence type="ECO:0000313" key="2">
    <source>
        <dbReference type="EMBL" id="SVB81435.1"/>
    </source>
</evidence>
<feature type="transmembrane region" description="Helical" evidence="1">
    <location>
        <begin position="57"/>
        <end position="74"/>
    </location>
</feature>
<accession>A0A382H2T9</accession>
<sequence>MIRFIRSAKTRLQLGWSGRLRGEALIVLFSRITTVGAGTVFVLLTARHLGPAGRGDIALAFTLAWATTSISDLGTSTSGRINLLRSDGDVNAADVLSLTFALVPLQAVLAVVAVVVVSAMSVDFSLQFSAAVVVLCLATMMYNSAGFVLYGLRRYRDVLLTDVASAALQVVALTCLLVGGQLTTTSAVTAMAAGSTVGAAVLVGRSGAFPSRTPDRLTRHWRELIIEGLSPMAG</sequence>
<dbReference type="AlphaFoldDB" id="A0A382H2T9"/>